<dbReference type="EMBL" id="CAFZ01000010">
    <property type="protein sequence ID" value="CCA67160.1"/>
    <property type="molecule type" value="Genomic_DNA"/>
</dbReference>
<dbReference type="FunCoup" id="G4T7B2">
    <property type="interactions" value="13"/>
</dbReference>
<dbReference type="Pfam" id="PF01026">
    <property type="entry name" value="TatD_DNase"/>
    <property type="match status" value="1"/>
</dbReference>
<accession>G4T7B2</accession>
<name>G4T7B2_SERID</name>
<dbReference type="InterPro" id="IPR001130">
    <property type="entry name" value="TatD-like"/>
</dbReference>
<sequence length="357" mass="41089">MSTTLPPREVLAHLVDVHCHPTEELNISDEVMRALPIRLCSMSSNFDDQDKVEDLYNGYPDKVIPCFGFHPWFYHEISLVEPVPSKEDHYRSLFLQPGSAKEGELDRLVPLLREPVALSKVIQIVKEKLLKYPNAMVGEVGLDKSFRIAYNPYPAPPPRKLSPFSTPLSHQMVILEAQLRLAVELKRNVSLHSVGAQQPTVELLQRMSQNYGKDWLRISVDMHSCGLSADVWKTKAHANIFLSLSTAINSRSDKHRQLIRECDEHRLLAESDYPEAGMCASQTWSMVETIADIRQWPVETEWDEKEPDPGNWGVVRRLERNWAQFCKGDHPEIVHKSRRLRKQHEHYPSDESTEEDE</sequence>
<evidence type="ECO:0000256" key="1">
    <source>
        <dbReference type="SAM" id="MobiDB-lite"/>
    </source>
</evidence>
<gene>
    <name evidence="2" type="ORF">PIIN_00992</name>
</gene>
<dbReference type="Gene3D" id="3.20.20.140">
    <property type="entry name" value="Metal-dependent hydrolases"/>
    <property type="match status" value="1"/>
</dbReference>
<dbReference type="PANTHER" id="PTHR47345">
    <property type="entry name" value="CUT9-INTERACTING PROTEIN SCN1"/>
    <property type="match status" value="1"/>
</dbReference>
<comment type="caution">
    <text evidence="2">The sequence shown here is derived from an EMBL/GenBank/DDBJ whole genome shotgun (WGS) entry which is preliminary data.</text>
</comment>
<dbReference type="InterPro" id="IPR032466">
    <property type="entry name" value="Metal_Hydrolase"/>
</dbReference>
<proteinExistence type="predicted"/>
<evidence type="ECO:0000313" key="2">
    <source>
        <dbReference type="EMBL" id="CCA67160.1"/>
    </source>
</evidence>
<protein>
    <submittedName>
        <fullName evidence="2">Related to Cut9 interacting protein scn1</fullName>
    </submittedName>
</protein>
<dbReference type="OrthoDB" id="413993at2759"/>
<dbReference type="AlphaFoldDB" id="G4T7B2"/>
<dbReference type="SUPFAM" id="SSF51556">
    <property type="entry name" value="Metallo-dependent hydrolases"/>
    <property type="match status" value="1"/>
</dbReference>
<dbReference type="InterPro" id="IPR053044">
    <property type="entry name" value="Metallo-hydrolase/TatD-type"/>
</dbReference>
<keyword evidence="3" id="KW-1185">Reference proteome</keyword>
<dbReference type="GO" id="GO:0016788">
    <property type="term" value="F:hydrolase activity, acting on ester bonds"/>
    <property type="evidence" value="ECO:0007669"/>
    <property type="project" value="InterPro"/>
</dbReference>
<dbReference type="OMA" id="VPCFGWH"/>
<dbReference type="eggNOG" id="KOG3020">
    <property type="taxonomic scope" value="Eukaryota"/>
</dbReference>
<dbReference type="Proteomes" id="UP000007148">
    <property type="component" value="Unassembled WGS sequence"/>
</dbReference>
<evidence type="ECO:0000313" key="3">
    <source>
        <dbReference type="Proteomes" id="UP000007148"/>
    </source>
</evidence>
<reference evidence="2 3" key="1">
    <citation type="journal article" date="2011" name="PLoS Pathog.">
        <title>Endophytic Life Strategies Decoded by Genome and Transcriptome Analyses of the Mutualistic Root Symbiont Piriformospora indica.</title>
        <authorList>
            <person name="Zuccaro A."/>
            <person name="Lahrmann U."/>
            <person name="Guldener U."/>
            <person name="Langen G."/>
            <person name="Pfiffi S."/>
            <person name="Biedenkopf D."/>
            <person name="Wong P."/>
            <person name="Samans B."/>
            <person name="Grimm C."/>
            <person name="Basiewicz M."/>
            <person name="Murat C."/>
            <person name="Martin F."/>
            <person name="Kogel K.H."/>
        </authorList>
    </citation>
    <scope>NUCLEOTIDE SEQUENCE [LARGE SCALE GENOMIC DNA]</scope>
    <source>
        <strain evidence="2 3">DSM 11827</strain>
    </source>
</reference>
<dbReference type="PANTHER" id="PTHR47345:SF1">
    <property type="entry name" value="CUT9-INTERACTING PROTEIN SCN1"/>
    <property type="match status" value="1"/>
</dbReference>
<dbReference type="HOGENOM" id="CLU_031506_3_2_1"/>
<dbReference type="InParanoid" id="G4T7B2"/>
<feature type="region of interest" description="Disordered" evidence="1">
    <location>
        <begin position="336"/>
        <end position="357"/>
    </location>
</feature>
<organism evidence="2 3">
    <name type="scientific">Serendipita indica (strain DSM 11827)</name>
    <name type="common">Root endophyte fungus</name>
    <name type="synonym">Piriformospora indica</name>
    <dbReference type="NCBI Taxonomy" id="1109443"/>
    <lineage>
        <taxon>Eukaryota</taxon>
        <taxon>Fungi</taxon>
        <taxon>Dikarya</taxon>
        <taxon>Basidiomycota</taxon>
        <taxon>Agaricomycotina</taxon>
        <taxon>Agaricomycetes</taxon>
        <taxon>Sebacinales</taxon>
        <taxon>Serendipitaceae</taxon>
        <taxon>Serendipita</taxon>
    </lineage>
</organism>